<dbReference type="RefSeq" id="XP_067817496.1">
    <property type="nucleotide sequence ID" value="XM_067966219.1"/>
</dbReference>
<organism evidence="1 2">
    <name type="scientific">Bremia lactucae</name>
    <name type="common">Lettuce downy mildew</name>
    <dbReference type="NCBI Taxonomy" id="4779"/>
    <lineage>
        <taxon>Eukaryota</taxon>
        <taxon>Sar</taxon>
        <taxon>Stramenopiles</taxon>
        <taxon>Oomycota</taxon>
        <taxon>Peronosporomycetes</taxon>
        <taxon>Peronosporales</taxon>
        <taxon>Peronosporaceae</taxon>
        <taxon>Bremia</taxon>
    </lineage>
</organism>
<gene>
    <name evidence="1" type="ORF">CCR75_008165</name>
</gene>
<dbReference type="EMBL" id="SHOA02000013">
    <property type="protein sequence ID" value="TDH67997.1"/>
    <property type="molecule type" value="Genomic_DNA"/>
</dbReference>
<keyword evidence="2" id="KW-1185">Reference proteome</keyword>
<dbReference type="Proteomes" id="UP000294530">
    <property type="component" value="Unassembled WGS sequence"/>
</dbReference>
<reference evidence="1 2" key="1">
    <citation type="journal article" date="2021" name="Genome Biol.">
        <title>AFLAP: assembly-free linkage analysis pipeline using k-mers from genome sequencing data.</title>
        <authorList>
            <person name="Fletcher K."/>
            <person name="Zhang L."/>
            <person name="Gil J."/>
            <person name="Han R."/>
            <person name="Cavanaugh K."/>
            <person name="Michelmore R."/>
        </authorList>
    </citation>
    <scope>NUCLEOTIDE SEQUENCE [LARGE SCALE GENOMIC DNA]</scope>
    <source>
        <strain evidence="1 2">SF5</strain>
    </source>
</reference>
<dbReference type="AlphaFoldDB" id="A0A976IDK9"/>
<name>A0A976IDK9_BRELC</name>
<accession>A0A976IDK9</accession>
<comment type="caution">
    <text evidence="1">The sequence shown here is derived from an EMBL/GenBank/DDBJ whole genome shotgun (WGS) entry which is preliminary data.</text>
</comment>
<dbReference type="KEGG" id="blac:94351890"/>
<proteinExistence type="predicted"/>
<sequence length="101" mass="11843">MSLNCFSARSTIETNSELEAASKLVERTFGRILKTDIKRERVRQAIKDVRASKTHERESHVEWLKQRKSLLVKELVALDQQLEEKKMRLHERTQTCYGKDG</sequence>
<dbReference type="OrthoDB" id="157245at2759"/>
<dbReference type="GeneID" id="94351890"/>
<evidence type="ECO:0000313" key="2">
    <source>
        <dbReference type="Proteomes" id="UP000294530"/>
    </source>
</evidence>
<protein>
    <submittedName>
        <fullName evidence="1">Uncharacterized protein</fullName>
    </submittedName>
</protein>
<evidence type="ECO:0000313" key="1">
    <source>
        <dbReference type="EMBL" id="TDH67997.1"/>
    </source>
</evidence>